<dbReference type="RefSeq" id="WP_422863008.1">
    <property type="nucleotide sequence ID" value="NZ_JAMSKV010000002.1"/>
</dbReference>
<dbReference type="Proteomes" id="UP001524587">
    <property type="component" value="Unassembled WGS sequence"/>
</dbReference>
<proteinExistence type="predicted"/>
<keyword evidence="1" id="KW-1133">Transmembrane helix</keyword>
<reference evidence="2 3" key="1">
    <citation type="submission" date="2022-06" db="EMBL/GenBank/DDBJ databases">
        <title>Endosaccharibacter gen. nov., sp. nov., endophytic bacteria isolated from sugarcane.</title>
        <authorList>
            <person name="Pitiwittayakul N."/>
            <person name="Yukphan P."/>
            <person name="Charoenyingcharoen P."/>
            <person name="Tanasupawat S."/>
        </authorList>
    </citation>
    <scope>NUCLEOTIDE SEQUENCE [LARGE SCALE GENOMIC DNA]</scope>
    <source>
        <strain evidence="2 3">KSS8</strain>
    </source>
</reference>
<name>A0ABT1W3W9_9PROT</name>
<feature type="transmembrane region" description="Helical" evidence="1">
    <location>
        <begin position="286"/>
        <end position="308"/>
    </location>
</feature>
<sequence>MFGSVVLDVAIGLMLLFLFASLICAAMREAIETLVNARSADLEQGLRDMLDAPDTHANTEALFAHPLIYPLYRGTYRPSRLRASRSLVGGVPSRRMSLSGRTNLPSFIPAHAFARAFLDLQARGPLGDAGQPAPPLTPEALRARAEAMPDNAQRRVLLVALDEGGDDLHAVERAIVAWFEGCMAQLSRLYKSHTQRMLFLIGLATAVALNIDAYSVGRALFQDGALRAAAVAQATVLVSPGHTAPDGDVAHAVAAYDALSGELGQIRFPTGWSRPLPQHLDTPGHVLQALVGWIITAFAVMLGAPFWFDLLGRFVSVRQQAQPDGR</sequence>
<protein>
    <submittedName>
        <fullName evidence="2">Uncharacterized protein</fullName>
    </submittedName>
</protein>
<organism evidence="2 3">
    <name type="scientific">Endosaccharibacter trunci</name>
    <dbReference type="NCBI Taxonomy" id="2812733"/>
    <lineage>
        <taxon>Bacteria</taxon>
        <taxon>Pseudomonadati</taxon>
        <taxon>Pseudomonadota</taxon>
        <taxon>Alphaproteobacteria</taxon>
        <taxon>Acetobacterales</taxon>
        <taxon>Acetobacteraceae</taxon>
        <taxon>Endosaccharibacter</taxon>
    </lineage>
</organism>
<evidence type="ECO:0000313" key="2">
    <source>
        <dbReference type="EMBL" id="MCQ8277565.1"/>
    </source>
</evidence>
<keyword evidence="1" id="KW-0812">Transmembrane</keyword>
<gene>
    <name evidence="2" type="ORF">NFI95_03760</name>
</gene>
<evidence type="ECO:0000256" key="1">
    <source>
        <dbReference type="SAM" id="Phobius"/>
    </source>
</evidence>
<feature type="transmembrane region" description="Helical" evidence="1">
    <location>
        <begin position="197"/>
        <end position="217"/>
    </location>
</feature>
<keyword evidence="3" id="KW-1185">Reference proteome</keyword>
<accession>A0ABT1W3W9</accession>
<evidence type="ECO:0000313" key="3">
    <source>
        <dbReference type="Proteomes" id="UP001524587"/>
    </source>
</evidence>
<comment type="caution">
    <text evidence="2">The sequence shown here is derived from an EMBL/GenBank/DDBJ whole genome shotgun (WGS) entry which is preliminary data.</text>
</comment>
<keyword evidence="1" id="KW-0472">Membrane</keyword>
<dbReference type="EMBL" id="JAMSKV010000002">
    <property type="protein sequence ID" value="MCQ8277565.1"/>
    <property type="molecule type" value="Genomic_DNA"/>
</dbReference>
<feature type="transmembrane region" description="Helical" evidence="1">
    <location>
        <begin position="6"/>
        <end position="26"/>
    </location>
</feature>